<accession>A0A6C2U0K0</accession>
<dbReference type="InterPro" id="IPR045886">
    <property type="entry name" value="ThiF/MoeB/HesA"/>
</dbReference>
<dbReference type="GO" id="GO:0016779">
    <property type="term" value="F:nucleotidyltransferase activity"/>
    <property type="evidence" value="ECO:0007669"/>
    <property type="project" value="UniProtKB-KW"/>
</dbReference>
<dbReference type="GO" id="GO:0005737">
    <property type="term" value="C:cytoplasm"/>
    <property type="evidence" value="ECO:0007669"/>
    <property type="project" value="TreeGrafter"/>
</dbReference>
<dbReference type="Gene3D" id="3.40.50.720">
    <property type="entry name" value="NAD(P)-binding Rossmann-like Domain"/>
    <property type="match status" value="1"/>
</dbReference>
<proteinExistence type="predicted"/>
<dbReference type="RefSeq" id="WP_136079050.1">
    <property type="nucleotide sequence ID" value="NZ_CAAHFG010000001.1"/>
</dbReference>
<dbReference type="InterPro" id="IPR035985">
    <property type="entry name" value="Ubiquitin-activating_enz"/>
</dbReference>
<keyword evidence="2" id="KW-0808">Transferase</keyword>
<evidence type="ECO:0000313" key="2">
    <source>
        <dbReference type="EMBL" id="VGO13480.1"/>
    </source>
</evidence>
<keyword evidence="2" id="KW-0548">Nucleotidyltransferase</keyword>
<name>A0A6C2U0K0_PONDE</name>
<sequence>MKSQFCATVDGSDAERAVRKRDAIPVWFTVRDGIVFTSLGPRAHAEGTIEGVIQLVDRDDSLQSRLRTAPIQLCVQLDTSPDHSSNQLDAVIHIDGVKYRVSGTVIDERGKEQPCRIQVVPVRKELYSRARGLIETSVLADKTVFFKGVGSVGSTVIRLLAQSGVQKFIFMDQDRLEVANVIRHEAGLSDIGRYKTKAMADIVRNKNPYAEITTYEEKASDKNIDLVRELVRQTDICIDTGDQREGKLLLNRVCREEGTPLIISGAFRRAYGGQVLRVKPEGSACYQCFVQMLAKDASAYTDPEAETIAYSDRPVPIEPGLSVDIEPIAQMTAKLALQELLKDQDTTLRSLDEDLEANWYLWLNRREQGSQYESWDPLGYGIDGMRVMRWYGINFEAAPSCPVCGDFVQHLAEQANIDLSDDGVRELLSHCEINGEDHAG</sequence>
<keyword evidence="3" id="KW-1185">Reference proteome</keyword>
<dbReference type="Proteomes" id="UP000366872">
    <property type="component" value="Unassembled WGS sequence"/>
</dbReference>
<feature type="domain" description="THIF-type NAD/FAD binding fold" evidence="1">
    <location>
        <begin position="139"/>
        <end position="342"/>
    </location>
</feature>
<dbReference type="PANTHER" id="PTHR10953:SF102">
    <property type="entry name" value="ADENYLYLTRANSFERASE AND SULFURTRANSFERASE MOCS3"/>
    <property type="match status" value="1"/>
</dbReference>
<protein>
    <submittedName>
        <fullName evidence="2">Sulfur carrier protein ThiS adenylyltransferase</fullName>
    </submittedName>
</protein>
<dbReference type="SUPFAM" id="SSF69572">
    <property type="entry name" value="Activating enzymes of the ubiquitin-like proteins"/>
    <property type="match status" value="1"/>
</dbReference>
<dbReference type="Pfam" id="PF00899">
    <property type="entry name" value="ThiF"/>
    <property type="match status" value="1"/>
</dbReference>
<dbReference type="GO" id="GO:0004792">
    <property type="term" value="F:thiosulfate-cyanide sulfurtransferase activity"/>
    <property type="evidence" value="ECO:0007669"/>
    <property type="project" value="TreeGrafter"/>
</dbReference>
<dbReference type="GO" id="GO:0008641">
    <property type="term" value="F:ubiquitin-like modifier activating enzyme activity"/>
    <property type="evidence" value="ECO:0007669"/>
    <property type="project" value="InterPro"/>
</dbReference>
<dbReference type="AlphaFoldDB" id="A0A6C2U0K0"/>
<evidence type="ECO:0000259" key="1">
    <source>
        <dbReference type="Pfam" id="PF00899"/>
    </source>
</evidence>
<gene>
    <name evidence="2" type="primary">thiF</name>
    <name evidence="2" type="ORF">PDESU_02037</name>
</gene>
<dbReference type="EMBL" id="CAAHFG010000001">
    <property type="protein sequence ID" value="VGO13480.1"/>
    <property type="molecule type" value="Genomic_DNA"/>
</dbReference>
<evidence type="ECO:0000313" key="3">
    <source>
        <dbReference type="Proteomes" id="UP000366872"/>
    </source>
</evidence>
<reference evidence="2 3" key="1">
    <citation type="submission" date="2019-04" db="EMBL/GenBank/DDBJ databases">
        <authorList>
            <person name="Van Vliet M D."/>
        </authorList>
    </citation>
    <scope>NUCLEOTIDE SEQUENCE [LARGE SCALE GENOMIC DNA]</scope>
    <source>
        <strain evidence="2 3">F1</strain>
    </source>
</reference>
<organism evidence="2 3">
    <name type="scientific">Pontiella desulfatans</name>
    <dbReference type="NCBI Taxonomy" id="2750659"/>
    <lineage>
        <taxon>Bacteria</taxon>
        <taxon>Pseudomonadati</taxon>
        <taxon>Kiritimatiellota</taxon>
        <taxon>Kiritimatiellia</taxon>
        <taxon>Kiritimatiellales</taxon>
        <taxon>Pontiellaceae</taxon>
        <taxon>Pontiella</taxon>
    </lineage>
</organism>
<dbReference type="PANTHER" id="PTHR10953">
    <property type="entry name" value="UBIQUITIN-ACTIVATING ENZYME E1"/>
    <property type="match status" value="1"/>
</dbReference>
<dbReference type="InterPro" id="IPR000594">
    <property type="entry name" value="ThiF_NAD_FAD-bd"/>
</dbReference>